<accession>A0A1G5ZL38</accession>
<evidence type="ECO:0000256" key="8">
    <source>
        <dbReference type="SAM" id="Phobius"/>
    </source>
</evidence>
<evidence type="ECO:0000256" key="2">
    <source>
        <dbReference type="ARBA" id="ARBA00022475"/>
    </source>
</evidence>
<feature type="transmembrane region" description="Helical" evidence="8">
    <location>
        <begin position="43"/>
        <end position="62"/>
    </location>
</feature>
<evidence type="ECO:0000256" key="3">
    <source>
        <dbReference type="ARBA" id="ARBA00022692"/>
    </source>
</evidence>
<dbReference type="RefSeq" id="WP_092734291.1">
    <property type="nucleotide sequence ID" value="NZ_FMXE01000043.1"/>
</dbReference>
<dbReference type="OrthoDB" id="5728337at2"/>
<evidence type="ECO:0000256" key="7">
    <source>
        <dbReference type="ARBA" id="ARBA00023136"/>
    </source>
</evidence>
<dbReference type="GO" id="GO:0000166">
    <property type="term" value="F:nucleotide binding"/>
    <property type="evidence" value="ECO:0007669"/>
    <property type="project" value="UniProtKB-KW"/>
</dbReference>
<evidence type="ECO:0000256" key="1">
    <source>
        <dbReference type="ARBA" id="ARBA00004236"/>
    </source>
</evidence>
<keyword evidence="6" id="KW-0051">Antiviral defense</keyword>
<evidence type="ECO:0000259" key="9">
    <source>
        <dbReference type="Pfam" id="PF18967"/>
    </source>
</evidence>
<dbReference type="AlphaFoldDB" id="A0A1G5ZL38"/>
<keyword evidence="2" id="KW-1003">Cell membrane</keyword>
<dbReference type="GO" id="GO:0051607">
    <property type="term" value="P:defense response to virus"/>
    <property type="evidence" value="ECO:0007669"/>
    <property type="project" value="UniProtKB-KW"/>
</dbReference>
<evidence type="ECO:0000256" key="6">
    <source>
        <dbReference type="ARBA" id="ARBA00023118"/>
    </source>
</evidence>
<comment type="subcellular location">
    <subcellularLocation>
        <location evidence="1">Cell membrane</location>
    </subcellularLocation>
</comment>
<proteinExistence type="predicted"/>
<protein>
    <recommendedName>
        <fullName evidence="9">Pycsar effector protein domain-containing protein</fullName>
    </recommendedName>
</protein>
<evidence type="ECO:0000313" key="10">
    <source>
        <dbReference type="EMBL" id="SDA95246.1"/>
    </source>
</evidence>
<evidence type="ECO:0000256" key="5">
    <source>
        <dbReference type="ARBA" id="ARBA00022989"/>
    </source>
</evidence>
<keyword evidence="7 8" id="KW-0472">Membrane</keyword>
<dbReference type="STRING" id="279824.SAMN03080617_04029"/>
<dbReference type="InterPro" id="IPR043760">
    <property type="entry name" value="PycTM_dom"/>
</dbReference>
<keyword evidence="5 8" id="KW-1133">Transmembrane helix</keyword>
<name>A0A1G5ZL38_9BACT</name>
<sequence length="190" mass="21550">MEEPILEKKKDKDKTERERQTFYRVTFKNNCNLLQIADNKANIIISINALVISSTIAILGYGSMSQLIEINSPLTIIPILVFLGIILTSTMLAVQAAKPSIIGKAKNQEVKPKSSLMFFGESAKYTMEDYLEETRKMLLEKESIQDHMSVSLYYQGKVLDRKYKLIRNAYEVFVLGLAVGIVIFIAVLMF</sequence>
<keyword evidence="4" id="KW-0547">Nucleotide-binding</keyword>
<keyword evidence="11" id="KW-1185">Reference proteome</keyword>
<dbReference type="GO" id="GO:0005886">
    <property type="term" value="C:plasma membrane"/>
    <property type="evidence" value="ECO:0007669"/>
    <property type="project" value="UniProtKB-SubCell"/>
</dbReference>
<dbReference type="Pfam" id="PF18967">
    <property type="entry name" value="PycTM"/>
    <property type="match status" value="1"/>
</dbReference>
<dbReference type="Proteomes" id="UP000198756">
    <property type="component" value="Unassembled WGS sequence"/>
</dbReference>
<keyword evidence="3 8" id="KW-0812">Transmembrane</keyword>
<organism evidence="10 11">
    <name type="scientific">Algoriphagus alkaliphilus</name>
    <dbReference type="NCBI Taxonomy" id="279824"/>
    <lineage>
        <taxon>Bacteria</taxon>
        <taxon>Pseudomonadati</taxon>
        <taxon>Bacteroidota</taxon>
        <taxon>Cytophagia</taxon>
        <taxon>Cytophagales</taxon>
        <taxon>Cyclobacteriaceae</taxon>
        <taxon>Algoriphagus</taxon>
    </lineage>
</organism>
<evidence type="ECO:0000256" key="4">
    <source>
        <dbReference type="ARBA" id="ARBA00022741"/>
    </source>
</evidence>
<feature type="transmembrane region" description="Helical" evidence="8">
    <location>
        <begin position="169"/>
        <end position="189"/>
    </location>
</feature>
<gene>
    <name evidence="10" type="ORF">SAMN03080617_04029</name>
</gene>
<feature type="domain" description="Pycsar effector protein" evidence="9">
    <location>
        <begin position="26"/>
        <end position="186"/>
    </location>
</feature>
<evidence type="ECO:0000313" key="11">
    <source>
        <dbReference type="Proteomes" id="UP000198756"/>
    </source>
</evidence>
<feature type="transmembrane region" description="Helical" evidence="8">
    <location>
        <begin position="74"/>
        <end position="94"/>
    </location>
</feature>
<dbReference type="EMBL" id="FMXE01000043">
    <property type="protein sequence ID" value="SDA95246.1"/>
    <property type="molecule type" value="Genomic_DNA"/>
</dbReference>
<reference evidence="11" key="1">
    <citation type="submission" date="2016-10" db="EMBL/GenBank/DDBJ databases">
        <authorList>
            <person name="Varghese N."/>
            <person name="Submissions S."/>
        </authorList>
    </citation>
    <scope>NUCLEOTIDE SEQUENCE [LARGE SCALE GENOMIC DNA]</scope>
    <source>
        <strain evidence="11">DSM 22703</strain>
    </source>
</reference>